<dbReference type="Pfam" id="PF07500">
    <property type="entry name" value="TFIIS_M"/>
    <property type="match status" value="1"/>
</dbReference>
<dbReference type="InterPro" id="IPR036575">
    <property type="entry name" value="TFIIS_cen_dom_sf"/>
</dbReference>
<dbReference type="AlphaFoldDB" id="A0A8C4QWE2"/>
<proteinExistence type="predicted"/>
<dbReference type="SUPFAM" id="SSF46942">
    <property type="entry name" value="Elongation factor TFIIS domain 2"/>
    <property type="match status" value="1"/>
</dbReference>
<feature type="domain" description="TFIIS central" evidence="1">
    <location>
        <begin position="131"/>
        <end position="251"/>
    </location>
</feature>
<reference evidence="2" key="2">
    <citation type="submission" date="2025-09" db="UniProtKB">
        <authorList>
            <consortium name="Ensembl"/>
        </authorList>
    </citation>
    <scope>IDENTIFICATION</scope>
</reference>
<protein>
    <recommendedName>
        <fullName evidence="1">TFIIS central domain-containing protein</fullName>
    </recommendedName>
</protein>
<dbReference type="InterPro" id="IPR003618">
    <property type="entry name" value="TFIIS_cen_dom"/>
</dbReference>
<sequence length="311" mass="34826">MSNLSETQAEILPSVPSLHETNVMEESGKYASCLSNAIIKEKSVVNDKETLCDFELLTAPDCKVEMEDKKVENSSVRSLNNALYKPMVTRTDGNKTHDGSHISDVIPTETELVEQALKLHMPERNFSTCPVRKKSIALFFRSIKSGMPSNNPMLDGENKAMSLASELEECIHGLHPNEGRHYRACVRSRAANLADRRNPGLCHRLLTGELSAQLLAAMSAEEMASPELQQWRETWRRETLKKNRLPESLPGTTTTRLKCRRCECRNCSLSVVDRGVLCLPAWVTPDTEGELTLITCQSCGECWYNAGWLMP</sequence>
<dbReference type="Ensembl" id="ENSEBUT00000022081.1">
    <property type="protein sequence ID" value="ENSEBUP00000021505.1"/>
    <property type="gene ID" value="ENSEBUG00000013278.1"/>
</dbReference>
<reference evidence="2" key="1">
    <citation type="submission" date="2025-08" db="UniProtKB">
        <authorList>
            <consortium name="Ensembl"/>
        </authorList>
    </citation>
    <scope>IDENTIFICATION</scope>
</reference>
<dbReference type="GO" id="GO:0005634">
    <property type="term" value="C:nucleus"/>
    <property type="evidence" value="ECO:0007669"/>
    <property type="project" value="TreeGrafter"/>
</dbReference>
<organism evidence="2 3">
    <name type="scientific">Eptatretus burgeri</name>
    <name type="common">Inshore hagfish</name>
    <dbReference type="NCBI Taxonomy" id="7764"/>
    <lineage>
        <taxon>Eukaryota</taxon>
        <taxon>Metazoa</taxon>
        <taxon>Chordata</taxon>
        <taxon>Craniata</taxon>
        <taxon>Vertebrata</taxon>
        <taxon>Cyclostomata</taxon>
        <taxon>Myxini</taxon>
        <taxon>Myxiniformes</taxon>
        <taxon>Myxinidae</taxon>
        <taxon>Eptatretinae</taxon>
        <taxon>Eptatretus</taxon>
    </lineage>
</organism>
<dbReference type="PANTHER" id="PTHR11477">
    <property type="entry name" value="TRANSCRIPTION FACTOR S-II ZINC FINGER DOMAIN-CONTAINING PROTEIN"/>
    <property type="match status" value="1"/>
</dbReference>
<evidence type="ECO:0000259" key="1">
    <source>
        <dbReference type="PROSITE" id="PS51321"/>
    </source>
</evidence>
<dbReference type="GO" id="GO:0006351">
    <property type="term" value="P:DNA-templated transcription"/>
    <property type="evidence" value="ECO:0007669"/>
    <property type="project" value="InterPro"/>
</dbReference>
<evidence type="ECO:0000313" key="2">
    <source>
        <dbReference type="Ensembl" id="ENSEBUP00000021505.1"/>
    </source>
</evidence>
<evidence type="ECO:0000313" key="3">
    <source>
        <dbReference type="Proteomes" id="UP000694388"/>
    </source>
</evidence>
<keyword evidence="3" id="KW-1185">Reference proteome</keyword>
<dbReference type="Proteomes" id="UP000694388">
    <property type="component" value="Unplaced"/>
</dbReference>
<dbReference type="PANTHER" id="PTHR11477:SF7">
    <property type="entry name" value="TRANSCRIPTION ELONGATION FACTOR A N-TERMINAL AND CENTRAL DOMAIN-CONTAINING PROTEIN"/>
    <property type="match status" value="1"/>
</dbReference>
<dbReference type="Gene3D" id="2.20.25.10">
    <property type="match status" value="1"/>
</dbReference>
<accession>A0A8C4QWE2</accession>
<dbReference type="OMA" id="IEEDILW"/>
<dbReference type="GeneTree" id="ENSGT00940000162067"/>
<dbReference type="Gene3D" id="1.10.472.30">
    <property type="entry name" value="Transcription elongation factor S-II, central domain"/>
    <property type="match status" value="1"/>
</dbReference>
<dbReference type="SMART" id="SM00510">
    <property type="entry name" value="TFS2M"/>
    <property type="match status" value="1"/>
</dbReference>
<dbReference type="PROSITE" id="PS51321">
    <property type="entry name" value="TFIIS_CENTRAL"/>
    <property type="match status" value="1"/>
</dbReference>
<name>A0A8C4QWE2_EPTBU</name>